<dbReference type="PROSITE" id="PS00449">
    <property type="entry name" value="ATPASE_A"/>
    <property type="match status" value="1"/>
</dbReference>
<proteinExistence type="inferred from homology"/>
<evidence type="ECO:0000256" key="4">
    <source>
        <dbReference type="ARBA" id="ARBA00022547"/>
    </source>
</evidence>
<dbReference type="InterPro" id="IPR035908">
    <property type="entry name" value="F0_ATP_A_sf"/>
</dbReference>
<dbReference type="PANTHER" id="PTHR42823:SF3">
    <property type="entry name" value="ATP SYNTHASE SUBUNIT A, CHLOROPLASTIC"/>
    <property type="match status" value="1"/>
</dbReference>
<sequence length="240" mass="28485">MFLNFSIAVHYCWNICNFTFHGETLLMQWLFFSLFNYFFLRYWYQYDFYICKNKGFNLISFFWAYITFRYFYKQQNTNLNLLHPCNMGEAFIWSTYIFVWFSFIFFENWVGVIFPKFLFHLPLVDLTAATADINTTVGLALLVVISSFYQRYKTEGIWFVKNYLEPLPLLLPLNIVEEFTKPLSLSFRLFGNILADELTGLVITSLIPLGIPIPLIALGLFAGYIQTIIFINLTFDYIFE</sequence>
<dbReference type="InterPro" id="IPR023011">
    <property type="entry name" value="ATP_synth_F0_asu_AS"/>
</dbReference>
<reference evidence="12" key="1">
    <citation type="journal article" date="2010" name="Proc. Natl. Acad. Sci. U.S.A.">
        <title>A common red algal origin of the apicomplexan, dinoflagellate, and heterokont plastids.</title>
        <authorList>
            <person name="Janouskovec J."/>
            <person name="Horak A."/>
            <person name="Obornik M."/>
            <person name="Lukes J."/>
            <person name="Keeling P.J."/>
        </authorList>
    </citation>
    <scope>NUCLEOTIDE SEQUENCE</scope>
    <source>
        <strain evidence="12">CCMP2878</strain>
    </source>
</reference>
<protein>
    <submittedName>
        <fullName evidence="12">ATP synthase CF0 A chain</fullName>
    </submittedName>
</protein>
<evidence type="ECO:0000256" key="7">
    <source>
        <dbReference type="ARBA" id="ARBA00022989"/>
    </source>
</evidence>
<organism evidence="12">
    <name type="scientific">Chromera velia</name>
    <dbReference type="NCBI Taxonomy" id="505693"/>
    <lineage>
        <taxon>Eukaryota</taxon>
        <taxon>Sar</taxon>
        <taxon>Alveolata</taxon>
        <taxon>Colpodellida</taxon>
        <taxon>Chromeraceae</taxon>
        <taxon>Chromera</taxon>
    </lineage>
</organism>
<name>D9IXE4_9ALVE</name>
<keyword evidence="6" id="KW-0375">Hydrogen ion transport</keyword>
<feature type="transmembrane region" description="Helical" evidence="11">
    <location>
        <begin position="126"/>
        <end position="149"/>
    </location>
</feature>
<evidence type="ECO:0000256" key="6">
    <source>
        <dbReference type="ARBA" id="ARBA00022781"/>
    </source>
</evidence>
<evidence type="ECO:0000256" key="3">
    <source>
        <dbReference type="ARBA" id="ARBA00022448"/>
    </source>
</evidence>
<feature type="transmembrane region" description="Helical" evidence="11">
    <location>
        <begin position="92"/>
        <end position="114"/>
    </location>
</feature>
<keyword evidence="4" id="KW-0138">CF(0)</keyword>
<dbReference type="PANTHER" id="PTHR42823">
    <property type="entry name" value="ATP SYNTHASE SUBUNIT A, CHLOROPLASTIC"/>
    <property type="match status" value="1"/>
</dbReference>
<dbReference type="Gene3D" id="1.20.120.220">
    <property type="entry name" value="ATP synthase, F0 complex, subunit A"/>
    <property type="match status" value="1"/>
</dbReference>
<keyword evidence="3" id="KW-0813">Transport</keyword>
<dbReference type="AlphaFoldDB" id="D9IXE4"/>
<evidence type="ECO:0000256" key="8">
    <source>
        <dbReference type="ARBA" id="ARBA00023065"/>
    </source>
</evidence>
<dbReference type="InterPro" id="IPR045082">
    <property type="entry name" value="ATP_syn_F0_a_bact/chloroplast"/>
</dbReference>
<dbReference type="CDD" id="cd00310">
    <property type="entry name" value="ATP-synt_Fo_a_6"/>
    <property type="match status" value="1"/>
</dbReference>
<dbReference type="GeneID" id="9480951"/>
<dbReference type="GO" id="GO:0045259">
    <property type="term" value="C:proton-transporting ATP synthase complex"/>
    <property type="evidence" value="ECO:0007669"/>
    <property type="project" value="UniProtKB-KW"/>
</dbReference>
<evidence type="ECO:0000256" key="9">
    <source>
        <dbReference type="ARBA" id="ARBA00023136"/>
    </source>
</evidence>
<keyword evidence="7 11" id="KW-1133">Transmembrane helix</keyword>
<keyword evidence="10" id="KW-0066">ATP synthesis</keyword>
<dbReference type="GO" id="GO:0015078">
    <property type="term" value="F:proton transmembrane transporter activity"/>
    <property type="evidence" value="ECO:0007669"/>
    <property type="project" value="InterPro"/>
</dbReference>
<dbReference type="RefSeq" id="YP_003795310.1">
    <property type="nucleotide sequence ID" value="NC_014340.2"/>
</dbReference>
<comment type="similarity">
    <text evidence="2">Belongs to the ATPase A chain family.</text>
</comment>
<keyword evidence="8" id="KW-0406">Ion transport</keyword>
<dbReference type="SUPFAM" id="SSF81336">
    <property type="entry name" value="F1F0 ATP synthase subunit A"/>
    <property type="match status" value="1"/>
</dbReference>
<reference evidence="12" key="2">
    <citation type="submission" date="2013-03" db="EMBL/GenBank/DDBJ databases">
        <title>Split photosystem protein, linear topology, and growth of structural complexity in the recombination-driven plastid genome of Chromera velia.</title>
        <authorList>
            <person name="Janouskovec J."/>
            <person name="Sobotka R."/>
            <person name="Lai D.-H."/>
            <person name="Flegontov P."/>
            <person name="Konik P."/>
            <person name="Komenda J."/>
            <person name="Ali S."/>
            <person name="Prasil O."/>
            <person name="Pain A."/>
            <person name="Obornik M."/>
            <person name="Lukes J."/>
            <person name="Keeling P.J."/>
        </authorList>
    </citation>
    <scope>NUCLEOTIDE SEQUENCE</scope>
    <source>
        <strain evidence="12">CCMP2878</strain>
    </source>
</reference>
<evidence type="ECO:0000256" key="10">
    <source>
        <dbReference type="ARBA" id="ARBA00023310"/>
    </source>
</evidence>
<gene>
    <name evidence="12" type="primary">atpI</name>
</gene>
<evidence type="ECO:0000256" key="11">
    <source>
        <dbReference type="SAM" id="Phobius"/>
    </source>
</evidence>
<dbReference type="EMBL" id="HM222967">
    <property type="protein sequence ID" value="ADJ66552.1"/>
    <property type="molecule type" value="Genomic_DNA"/>
</dbReference>
<evidence type="ECO:0000256" key="2">
    <source>
        <dbReference type="ARBA" id="ARBA00006810"/>
    </source>
</evidence>
<evidence type="ECO:0000313" key="12">
    <source>
        <dbReference type="EMBL" id="ADJ66552.1"/>
    </source>
</evidence>
<geneLocation type="chloroplast" evidence="12"/>
<evidence type="ECO:0000256" key="5">
    <source>
        <dbReference type="ARBA" id="ARBA00022692"/>
    </source>
</evidence>
<keyword evidence="12" id="KW-0934">Plastid</keyword>
<evidence type="ECO:0000256" key="1">
    <source>
        <dbReference type="ARBA" id="ARBA00004141"/>
    </source>
</evidence>
<dbReference type="GO" id="GO:0015986">
    <property type="term" value="P:proton motive force-driven ATP synthesis"/>
    <property type="evidence" value="ECO:0007669"/>
    <property type="project" value="InterPro"/>
</dbReference>
<keyword evidence="5 11" id="KW-0812">Transmembrane</keyword>
<feature type="transmembrane region" description="Helical" evidence="11">
    <location>
        <begin position="211"/>
        <end position="235"/>
    </location>
</feature>
<feature type="transmembrane region" description="Helical" evidence="11">
    <location>
        <begin position="56"/>
        <end position="72"/>
    </location>
</feature>
<dbReference type="PRINTS" id="PR00123">
    <property type="entry name" value="ATPASEA"/>
</dbReference>
<keyword evidence="12" id="KW-0150">Chloroplast</keyword>
<keyword evidence="9 11" id="KW-0472">Membrane</keyword>
<dbReference type="InterPro" id="IPR000568">
    <property type="entry name" value="ATP_synth_F0_asu"/>
</dbReference>
<dbReference type="Pfam" id="PF00119">
    <property type="entry name" value="ATP-synt_A"/>
    <property type="match status" value="1"/>
</dbReference>
<accession>D9IXE4</accession>
<comment type="subcellular location">
    <subcellularLocation>
        <location evidence="1">Membrane</location>
        <topology evidence="1">Multi-pass membrane protein</topology>
    </subcellularLocation>
</comment>